<dbReference type="CDD" id="cd00519">
    <property type="entry name" value="Lipase_3"/>
    <property type="match status" value="1"/>
</dbReference>
<proteinExistence type="inferred from homology"/>
<comment type="similarity">
    <text evidence="2">Belongs to the AB hydrolase superfamily. Lipase family.</text>
</comment>
<keyword evidence="11" id="KW-1185">Reference proteome</keyword>
<reference evidence="11" key="1">
    <citation type="journal article" date="2017" name="Front. Plant Sci.">
        <title>Climate Clever Clovers: New Paradigm to Reduce the Environmental Footprint of Ruminants by Breeding Low Methanogenic Forages Utilizing Haplotype Variation.</title>
        <authorList>
            <person name="Kaur P."/>
            <person name="Appels R."/>
            <person name="Bayer P.E."/>
            <person name="Keeble-Gagnere G."/>
            <person name="Wang J."/>
            <person name="Hirakawa H."/>
            <person name="Shirasawa K."/>
            <person name="Vercoe P."/>
            <person name="Stefanova K."/>
            <person name="Durmic Z."/>
            <person name="Nichols P."/>
            <person name="Revell C."/>
            <person name="Isobe S.N."/>
            <person name="Edwards D."/>
            <person name="Erskine W."/>
        </authorList>
    </citation>
    <scope>NUCLEOTIDE SEQUENCE [LARGE SCALE GENOMIC DNA]</scope>
    <source>
        <strain evidence="11">cv. Daliak</strain>
    </source>
</reference>
<feature type="domain" description="Fungal lipase-type" evidence="9">
    <location>
        <begin position="21"/>
        <end position="125"/>
    </location>
</feature>
<keyword evidence="3" id="KW-0150">Chloroplast</keyword>
<keyword evidence="5" id="KW-0378">Hydrolase</keyword>
<evidence type="ECO:0000256" key="1">
    <source>
        <dbReference type="ARBA" id="ARBA00004229"/>
    </source>
</evidence>
<dbReference type="InterPro" id="IPR002921">
    <property type="entry name" value="Fungal_lipase-type"/>
</dbReference>
<dbReference type="PANTHER" id="PTHR31403">
    <property type="entry name" value="PHOSPHOLIPASE A1-IBETA2, CHLOROPLASTIC"/>
    <property type="match status" value="1"/>
</dbReference>
<dbReference type="Proteomes" id="UP000242715">
    <property type="component" value="Unassembled WGS sequence"/>
</dbReference>
<dbReference type="AlphaFoldDB" id="A0A2Z6M737"/>
<gene>
    <name evidence="10" type="ORF">TSUD_376120</name>
</gene>
<name>A0A2Z6M737_TRISU</name>
<dbReference type="Gene3D" id="3.40.50.1820">
    <property type="entry name" value="alpha/beta hydrolase"/>
    <property type="match status" value="1"/>
</dbReference>
<keyword evidence="4" id="KW-0934">Plastid</keyword>
<keyword evidence="7" id="KW-0442">Lipid degradation</keyword>
<evidence type="ECO:0000313" key="10">
    <source>
        <dbReference type="EMBL" id="GAU25893.1"/>
    </source>
</evidence>
<comment type="subcellular location">
    <subcellularLocation>
        <location evidence="1">Plastid</location>
        <location evidence="1">Chloroplast</location>
    </subcellularLocation>
</comment>
<dbReference type="SUPFAM" id="SSF53474">
    <property type="entry name" value="alpha/beta-Hydrolases"/>
    <property type="match status" value="1"/>
</dbReference>
<protein>
    <recommendedName>
        <fullName evidence="9">Fungal lipase-type domain-containing protein</fullName>
    </recommendedName>
</protein>
<evidence type="ECO:0000256" key="4">
    <source>
        <dbReference type="ARBA" id="ARBA00022640"/>
    </source>
</evidence>
<accession>A0A2Z6M737</accession>
<organism evidence="10 11">
    <name type="scientific">Trifolium subterraneum</name>
    <name type="common">Subterranean clover</name>
    <dbReference type="NCBI Taxonomy" id="3900"/>
    <lineage>
        <taxon>Eukaryota</taxon>
        <taxon>Viridiplantae</taxon>
        <taxon>Streptophyta</taxon>
        <taxon>Embryophyta</taxon>
        <taxon>Tracheophyta</taxon>
        <taxon>Spermatophyta</taxon>
        <taxon>Magnoliopsida</taxon>
        <taxon>eudicotyledons</taxon>
        <taxon>Gunneridae</taxon>
        <taxon>Pentapetalae</taxon>
        <taxon>rosids</taxon>
        <taxon>fabids</taxon>
        <taxon>Fabales</taxon>
        <taxon>Fabaceae</taxon>
        <taxon>Papilionoideae</taxon>
        <taxon>50 kb inversion clade</taxon>
        <taxon>NPAAA clade</taxon>
        <taxon>Hologalegina</taxon>
        <taxon>IRL clade</taxon>
        <taxon>Trifolieae</taxon>
        <taxon>Trifolium</taxon>
    </lineage>
</organism>
<keyword evidence="8" id="KW-0443">Lipid metabolism</keyword>
<evidence type="ECO:0000313" key="11">
    <source>
        <dbReference type="Proteomes" id="UP000242715"/>
    </source>
</evidence>
<evidence type="ECO:0000256" key="3">
    <source>
        <dbReference type="ARBA" id="ARBA00022528"/>
    </source>
</evidence>
<dbReference type="OrthoDB" id="438440at2759"/>
<evidence type="ECO:0000256" key="5">
    <source>
        <dbReference type="ARBA" id="ARBA00022801"/>
    </source>
</evidence>
<dbReference type="InterPro" id="IPR029058">
    <property type="entry name" value="AB_hydrolase_fold"/>
</dbReference>
<dbReference type="PANTHER" id="PTHR31403:SF51">
    <property type="entry name" value="PHOSPHOLIPASE A1-IGAMMA2, CHLOROPLASTIC"/>
    <property type="match status" value="1"/>
</dbReference>
<evidence type="ECO:0000259" key="9">
    <source>
        <dbReference type="Pfam" id="PF01764"/>
    </source>
</evidence>
<dbReference type="GO" id="GO:0009507">
    <property type="term" value="C:chloroplast"/>
    <property type="evidence" value="ECO:0007669"/>
    <property type="project" value="UniProtKB-SubCell"/>
</dbReference>
<dbReference type="GO" id="GO:0047714">
    <property type="term" value="F:galactolipase activity"/>
    <property type="evidence" value="ECO:0007669"/>
    <property type="project" value="UniProtKB-ARBA"/>
</dbReference>
<sequence>MGYVDVSDDETTKRVGRRDIVIAWRGTVTHVEWVANHQNYLKHIYEDIPCPDNDVRVEAGFLDMYTDQKNKDGYCKYSAREQVLGELKRLLVKYSNEEVSVTLTGHNLGSAMAMLSAFDIAETRLNV</sequence>
<dbReference type="Pfam" id="PF01764">
    <property type="entry name" value="Lipase_3"/>
    <property type="match status" value="1"/>
</dbReference>
<evidence type="ECO:0000256" key="8">
    <source>
        <dbReference type="ARBA" id="ARBA00023098"/>
    </source>
</evidence>
<dbReference type="GO" id="GO:0008970">
    <property type="term" value="F:phospholipase A1 activity"/>
    <property type="evidence" value="ECO:0007669"/>
    <property type="project" value="UniProtKB-ARBA"/>
</dbReference>
<dbReference type="EMBL" id="DF973324">
    <property type="protein sequence ID" value="GAU25893.1"/>
    <property type="molecule type" value="Genomic_DNA"/>
</dbReference>
<evidence type="ECO:0000256" key="6">
    <source>
        <dbReference type="ARBA" id="ARBA00022946"/>
    </source>
</evidence>
<evidence type="ECO:0000256" key="7">
    <source>
        <dbReference type="ARBA" id="ARBA00022963"/>
    </source>
</evidence>
<evidence type="ECO:0000256" key="2">
    <source>
        <dbReference type="ARBA" id="ARBA00010701"/>
    </source>
</evidence>
<dbReference type="GO" id="GO:0016042">
    <property type="term" value="P:lipid catabolic process"/>
    <property type="evidence" value="ECO:0007669"/>
    <property type="project" value="UniProtKB-KW"/>
</dbReference>
<keyword evidence="6" id="KW-0809">Transit peptide</keyword>